<dbReference type="Gene3D" id="1.50.40.10">
    <property type="entry name" value="Mitochondrial carrier domain"/>
    <property type="match status" value="1"/>
</dbReference>
<evidence type="ECO:0000256" key="7">
    <source>
        <dbReference type="ARBA" id="ARBA00022837"/>
    </source>
</evidence>
<keyword evidence="9" id="KW-0496">Mitochondrion</keyword>
<comment type="similarity">
    <text evidence="2">Belongs to the mitochondrial carrier (TC 2.A.29) family.</text>
</comment>
<dbReference type="InterPro" id="IPR002048">
    <property type="entry name" value="EF_hand_dom"/>
</dbReference>
<dbReference type="PROSITE" id="PS50222">
    <property type="entry name" value="EF_HAND_2"/>
    <property type="match status" value="2"/>
</dbReference>
<dbReference type="PROSITE" id="PS50920">
    <property type="entry name" value="SOLCAR"/>
    <property type="match status" value="3"/>
</dbReference>
<dbReference type="EMBL" id="NIVC01001505">
    <property type="protein sequence ID" value="PAA67126.1"/>
    <property type="molecule type" value="Genomic_DNA"/>
</dbReference>
<keyword evidence="10 12" id="KW-0472">Membrane</keyword>
<sequence length="696" mass="78396">DIFNIRRLSSRMPLFSAAHVHCESAKKFSTKRADRENLEYVFQKFASVHKSGSLYMTYPDFVQKFLGLYCFENANEDTVKQLGTIADYDKDGLISFEEFETFEGLLSLPDHAYRIAFDLFDVNGNGYVSFSEFKSVITVTTLHRQYPFNFDCDFIDLHFGKARDQIVSYEEFTQLIHDFHEEHALQAFQRSDKRNEGKIRAMDFVNIMVQLKSNLLTPFLRDHLMQVVFGAEHGSHISFSYFNAFISLLNNMELLKKLIQARTGNDVHAPVTREELTNDAMSYNQLTPLEVDILFQLAKFLREDDCISYYDVKRMAPFDEYTSKYAPDTAARRVQDAVETRAEGRGRTFLLSILEQVYRFSLGAIAGAIGATAVYPIDLVKTRMQNQRTSTVGEVLYRNSWDCFKKVIRFEGVFGLYRGLVPQLVGVAPEKAIKLTMNDLVKDQFRDKKTGFIPLWAEILAGGCAGGSQVIFTNPLEIVKIRLQVAGEIATAQRVSALHVIRDLGFFGLYKGAKACFLRDIPFSAIYFTAYNHLKMRFADSEGYNNPGSLLLAATLSGAPAAGLTTPADVIKTRLQVVARSGQTTYTGVFDAFGKILREEGPRAFWKGSMARVFRSSPQFGVTLLTYEMLQRAFYIDFGGSKPSGSNILKRPEEAMPTNPDHIGGYKIATLSFDELESRFGLCLPKYKIAAGSGSG</sequence>
<feature type="repeat" description="Solcar" evidence="12">
    <location>
        <begin position="549"/>
        <end position="633"/>
    </location>
</feature>
<evidence type="ECO:0000256" key="10">
    <source>
        <dbReference type="ARBA" id="ARBA00023136"/>
    </source>
</evidence>
<dbReference type="SUPFAM" id="SSF103506">
    <property type="entry name" value="Mitochondrial carrier"/>
    <property type="match status" value="1"/>
</dbReference>
<feature type="domain" description="EF-hand" evidence="13">
    <location>
        <begin position="108"/>
        <end position="143"/>
    </location>
</feature>
<dbReference type="SMART" id="SM00054">
    <property type="entry name" value="EFh"/>
    <property type="match status" value="3"/>
</dbReference>
<evidence type="ECO:0000256" key="6">
    <source>
        <dbReference type="ARBA" id="ARBA00022792"/>
    </source>
</evidence>
<dbReference type="PANTHER" id="PTHR45678">
    <property type="entry name" value="MITOCHONDRIAL 2-OXODICARBOXYLATE CARRIER 1-RELATED"/>
    <property type="match status" value="1"/>
</dbReference>
<feature type="repeat" description="Solcar" evidence="12">
    <location>
        <begin position="453"/>
        <end position="537"/>
    </location>
</feature>
<accession>A0A267F071</accession>
<gene>
    <name evidence="14" type="ORF">BOX15_Mlig029914g2</name>
</gene>
<name>A0A267F071_9PLAT</name>
<evidence type="ECO:0000259" key="13">
    <source>
        <dbReference type="PROSITE" id="PS50222"/>
    </source>
</evidence>
<evidence type="ECO:0000256" key="11">
    <source>
        <dbReference type="ARBA" id="ARBA00038674"/>
    </source>
</evidence>
<keyword evidence="4 12" id="KW-0812">Transmembrane</keyword>
<dbReference type="InterPro" id="IPR002067">
    <property type="entry name" value="MCP"/>
</dbReference>
<dbReference type="InterPro" id="IPR023395">
    <property type="entry name" value="MCP_dom_sf"/>
</dbReference>
<dbReference type="FunFam" id="1.50.40.10:FF:000004">
    <property type="entry name" value="Calcium-binding mitochondrial carrier protein Aralar1"/>
    <property type="match status" value="1"/>
</dbReference>
<evidence type="ECO:0000256" key="5">
    <source>
        <dbReference type="ARBA" id="ARBA00022737"/>
    </source>
</evidence>
<dbReference type="PRINTS" id="PR00926">
    <property type="entry name" value="MITOCARRIER"/>
</dbReference>
<dbReference type="STRING" id="282301.A0A267F071"/>
<dbReference type="InterPro" id="IPR051028">
    <property type="entry name" value="Mito_Solute_Carrier"/>
</dbReference>
<comment type="subcellular location">
    <subcellularLocation>
        <location evidence="1">Mitochondrion inner membrane</location>
        <topology evidence="1">Multi-pass membrane protein</topology>
    </subcellularLocation>
</comment>
<dbReference type="InterPro" id="IPR018108">
    <property type="entry name" value="MCP_transmembrane"/>
</dbReference>
<reference evidence="14 15" key="1">
    <citation type="submission" date="2017-06" db="EMBL/GenBank/DDBJ databases">
        <title>A platform for efficient transgenesis in Macrostomum lignano, a flatworm model organism for stem cell research.</title>
        <authorList>
            <person name="Berezikov E."/>
        </authorList>
    </citation>
    <scope>NUCLEOTIDE SEQUENCE [LARGE SCALE GENOMIC DNA]</scope>
    <source>
        <strain evidence="14">DV1</strain>
        <tissue evidence="14">Whole organism</tissue>
    </source>
</reference>
<comment type="caution">
    <text evidence="14">The sequence shown here is derived from an EMBL/GenBank/DDBJ whole genome shotgun (WGS) entry which is preliminary data.</text>
</comment>
<evidence type="ECO:0000313" key="15">
    <source>
        <dbReference type="Proteomes" id="UP000215902"/>
    </source>
</evidence>
<dbReference type="GO" id="GO:0005743">
    <property type="term" value="C:mitochondrial inner membrane"/>
    <property type="evidence" value="ECO:0007669"/>
    <property type="project" value="UniProtKB-SubCell"/>
</dbReference>
<evidence type="ECO:0000256" key="3">
    <source>
        <dbReference type="ARBA" id="ARBA00022448"/>
    </source>
</evidence>
<keyword evidence="3" id="KW-0813">Transport</keyword>
<dbReference type="Pfam" id="PF13499">
    <property type="entry name" value="EF-hand_7"/>
    <property type="match status" value="1"/>
</dbReference>
<evidence type="ECO:0000313" key="14">
    <source>
        <dbReference type="EMBL" id="PAA67126.1"/>
    </source>
</evidence>
<evidence type="ECO:0000256" key="8">
    <source>
        <dbReference type="ARBA" id="ARBA00022989"/>
    </source>
</evidence>
<dbReference type="GO" id="GO:0005509">
    <property type="term" value="F:calcium ion binding"/>
    <property type="evidence" value="ECO:0007669"/>
    <property type="project" value="InterPro"/>
</dbReference>
<dbReference type="Pfam" id="PF00153">
    <property type="entry name" value="Mito_carr"/>
    <property type="match status" value="3"/>
</dbReference>
<dbReference type="SUPFAM" id="SSF47473">
    <property type="entry name" value="EF-hand"/>
    <property type="match status" value="2"/>
</dbReference>
<evidence type="ECO:0000256" key="9">
    <source>
        <dbReference type="ARBA" id="ARBA00023128"/>
    </source>
</evidence>
<dbReference type="Gene3D" id="1.10.238.10">
    <property type="entry name" value="EF-hand"/>
    <property type="match status" value="2"/>
</dbReference>
<keyword evidence="7" id="KW-0106">Calcium</keyword>
<feature type="repeat" description="Solcar" evidence="12">
    <location>
        <begin position="354"/>
        <end position="444"/>
    </location>
</feature>
<dbReference type="PANTHER" id="PTHR45678:SF9">
    <property type="entry name" value="CALCIUM-BINDING MITOCHONDRIAL CARRIER PROTEIN ARALAR1"/>
    <property type="match status" value="1"/>
</dbReference>
<dbReference type="InterPro" id="IPR018247">
    <property type="entry name" value="EF_Hand_1_Ca_BS"/>
</dbReference>
<dbReference type="InterPro" id="IPR011992">
    <property type="entry name" value="EF-hand-dom_pair"/>
</dbReference>
<dbReference type="GO" id="GO:0015183">
    <property type="term" value="F:L-aspartate transmembrane transporter activity"/>
    <property type="evidence" value="ECO:0007669"/>
    <property type="project" value="TreeGrafter"/>
</dbReference>
<keyword evidence="8" id="KW-1133">Transmembrane helix</keyword>
<evidence type="ECO:0000256" key="12">
    <source>
        <dbReference type="PROSITE-ProRule" id="PRU00282"/>
    </source>
</evidence>
<dbReference type="Proteomes" id="UP000215902">
    <property type="component" value="Unassembled WGS sequence"/>
</dbReference>
<dbReference type="GO" id="GO:0005313">
    <property type="term" value="F:L-glutamate transmembrane transporter activity"/>
    <property type="evidence" value="ECO:0007669"/>
    <property type="project" value="TreeGrafter"/>
</dbReference>
<protein>
    <recommendedName>
        <fullName evidence="13">EF-hand domain-containing protein</fullName>
    </recommendedName>
</protein>
<feature type="non-terminal residue" evidence="14">
    <location>
        <position position="1"/>
    </location>
</feature>
<keyword evidence="15" id="KW-1185">Reference proteome</keyword>
<evidence type="ECO:0000256" key="1">
    <source>
        <dbReference type="ARBA" id="ARBA00004448"/>
    </source>
</evidence>
<evidence type="ECO:0000256" key="2">
    <source>
        <dbReference type="ARBA" id="ARBA00006375"/>
    </source>
</evidence>
<comment type="subunit">
    <text evidence="11">Homodimer (via N-terminus).</text>
</comment>
<evidence type="ECO:0000256" key="4">
    <source>
        <dbReference type="ARBA" id="ARBA00022692"/>
    </source>
</evidence>
<keyword evidence="5" id="KW-0677">Repeat</keyword>
<dbReference type="PROSITE" id="PS00018">
    <property type="entry name" value="EF_HAND_1"/>
    <property type="match status" value="1"/>
</dbReference>
<dbReference type="AlphaFoldDB" id="A0A267F071"/>
<dbReference type="OrthoDB" id="2161at2759"/>
<dbReference type="GO" id="GO:0043490">
    <property type="term" value="P:malate-aspartate shuttle"/>
    <property type="evidence" value="ECO:0007669"/>
    <property type="project" value="TreeGrafter"/>
</dbReference>
<feature type="domain" description="EF-hand" evidence="13">
    <location>
        <begin position="179"/>
        <end position="214"/>
    </location>
</feature>
<organism evidence="14 15">
    <name type="scientific">Macrostomum lignano</name>
    <dbReference type="NCBI Taxonomy" id="282301"/>
    <lineage>
        <taxon>Eukaryota</taxon>
        <taxon>Metazoa</taxon>
        <taxon>Spiralia</taxon>
        <taxon>Lophotrochozoa</taxon>
        <taxon>Platyhelminthes</taxon>
        <taxon>Rhabditophora</taxon>
        <taxon>Macrostomorpha</taxon>
        <taxon>Macrostomida</taxon>
        <taxon>Macrostomidae</taxon>
        <taxon>Macrostomum</taxon>
    </lineage>
</organism>
<keyword evidence="6" id="KW-0999">Mitochondrion inner membrane</keyword>
<proteinExistence type="inferred from homology"/>